<accession>A0AAV2IAG3</accession>
<name>A0AAV2IAG3_LYMST</name>
<keyword evidence="3" id="KW-1185">Reference proteome</keyword>
<evidence type="ECO:0000313" key="3">
    <source>
        <dbReference type="Proteomes" id="UP001497497"/>
    </source>
</evidence>
<organism evidence="2 3">
    <name type="scientific">Lymnaea stagnalis</name>
    <name type="common">Great pond snail</name>
    <name type="synonym">Helix stagnalis</name>
    <dbReference type="NCBI Taxonomy" id="6523"/>
    <lineage>
        <taxon>Eukaryota</taxon>
        <taxon>Metazoa</taxon>
        <taxon>Spiralia</taxon>
        <taxon>Lophotrochozoa</taxon>
        <taxon>Mollusca</taxon>
        <taxon>Gastropoda</taxon>
        <taxon>Heterobranchia</taxon>
        <taxon>Euthyneura</taxon>
        <taxon>Panpulmonata</taxon>
        <taxon>Hygrophila</taxon>
        <taxon>Lymnaeoidea</taxon>
        <taxon>Lymnaeidae</taxon>
        <taxon>Lymnaea</taxon>
    </lineage>
</organism>
<evidence type="ECO:0000256" key="1">
    <source>
        <dbReference type="SAM" id="MobiDB-lite"/>
    </source>
</evidence>
<gene>
    <name evidence="2" type="ORF">GSLYS_00016747001</name>
</gene>
<feature type="compositionally biased region" description="Polar residues" evidence="1">
    <location>
        <begin position="7"/>
        <end position="16"/>
    </location>
</feature>
<dbReference type="AlphaFoldDB" id="A0AAV2IAG3"/>
<dbReference type="EMBL" id="CAXITT010000533">
    <property type="protein sequence ID" value="CAL1543213.1"/>
    <property type="molecule type" value="Genomic_DNA"/>
</dbReference>
<protein>
    <submittedName>
        <fullName evidence="2">Uncharacterized protein</fullName>
    </submittedName>
</protein>
<proteinExistence type="predicted"/>
<comment type="caution">
    <text evidence="2">The sequence shown here is derived from an EMBL/GenBank/DDBJ whole genome shotgun (WGS) entry which is preliminary data.</text>
</comment>
<dbReference type="Proteomes" id="UP001497497">
    <property type="component" value="Unassembled WGS sequence"/>
</dbReference>
<sequence>MDEQKFGANSSQTAEMTSDLLAPPPYSEAPQEYTEYASGGYVNIMYTNQPYQQNYGSVHTQTSPRQTLPEIPSDQKFPIDDQQPVGTQELFQTQQHEPPGYYHAQPPAAEGYMQPPSLSRNLLTGLPPLVRPSFIQPHQTQVVESIKVGRRKTLSHVTDLETGKEYDVMKKVSRTGRRSKEVIKEVGGPTTIVKQTPSRTIIRHK</sequence>
<evidence type="ECO:0000313" key="2">
    <source>
        <dbReference type="EMBL" id="CAL1543213.1"/>
    </source>
</evidence>
<feature type="region of interest" description="Disordered" evidence="1">
    <location>
        <begin position="1"/>
        <end position="31"/>
    </location>
</feature>
<reference evidence="2 3" key="1">
    <citation type="submission" date="2024-04" db="EMBL/GenBank/DDBJ databases">
        <authorList>
            <consortium name="Genoscope - CEA"/>
            <person name="William W."/>
        </authorList>
    </citation>
    <scope>NUCLEOTIDE SEQUENCE [LARGE SCALE GENOMIC DNA]</scope>
</reference>